<comment type="caution">
    <text evidence="1">The sequence shown here is derived from an EMBL/GenBank/DDBJ whole genome shotgun (WGS) entry which is preliminary data.</text>
</comment>
<evidence type="ECO:0000313" key="2">
    <source>
        <dbReference type="Proteomes" id="UP000324222"/>
    </source>
</evidence>
<gene>
    <name evidence="1" type="ORF">E2C01_007472</name>
</gene>
<protein>
    <submittedName>
        <fullName evidence="1">Uncharacterized protein</fullName>
    </submittedName>
</protein>
<proteinExistence type="predicted"/>
<keyword evidence="2" id="KW-1185">Reference proteome</keyword>
<sequence>MYSSSSPMAEKEEIMEVTLAEVISTLVSIFGTTFSDSVGGGGHTIDSFPGVGLTSTSSLRMGSGGGAWGSLGAPTTEGSWAGAFWIFNGEAVISELDNHHSIPSIATHPPNNELIHNRSYLMGVQQASQCYSPSSM</sequence>
<evidence type="ECO:0000313" key="1">
    <source>
        <dbReference type="EMBL" id="MPC14701.1"/>
    </source>
</evidence>
<name>A0A5B7D0K7_PORTR</name>
<dbReference type="Proteomes" id="UP000324222">
    <property type="component" value="Unassembled WGS sequence"/>
</dbReference>
<dbReference type="AlphaFoldDB" id="A0A5B7D0K7"/>
<accession>A0A5B7D0K7</accession>
<dbReference type="EMBL" id="VSRR010000372">
    <property type="protein sequence ID" value="MPC14701.1"/>
    <property type="molecule type" value="Genomic_DNA"/>
</dbReference>
<organism evidence="1 2">
    <name type="scientific">Portunus trituberculatus</name>
    <name type="common">Swimming crab</name>
    <name type="synonym">Neptunus trituberculatus</name>
    <dbReference type="NCBI Taxonomy" id="210409"/>
    <lineage>
        <taxon>Eukaryota</taxon>
        <taxon>Metazoa</taxon>
        <taxon>Ecdysozoa</taxon>
        <taxon>Arthropoda</taxon>
        <taxon>Crustacea</taxon>
        <taxon>Multicrustacea</taxon>
        <taxon>Malacostraca</taxon>
        <taxon>Eumalacostraca</taxon>
        <taxon>Eucarida</taxon>
        <taxon>Decapoda</taxon>
        <taxon>Pleocyemata</taxon>
        <taxon>Brachyura</taxon>
        <taxon>Eubrachyura</taxon>
        <taxon>Portunoidea</taxon>
        <taxon>Portunidae</taxon>
        <taxon>Portuninae</taxon>
        <taxon>Portunus</taxon>
    </lineage>
</organism>
<reference evidence="1 2" key="1">
    <citation type="submission" date="2019-05" db="EMBL/GenBank/DDBJ databases">
        <title>Another draft genome of Portunus trituberculatus and its Hox gene families provides insights of decapod evolution.</title>
        <authorList>
            <person name="Jeong J.-H."/>
            <person name="Song I."/>
            <person name="Kim S."/>
            <person name="Choi T."/>
            <person name="Kim D."/>
            <person name="Ryu S."/>
            <person name="Kim W."/>
        </authorList>
    </citation>
    <scope>NUCLEOTIDE SEQUENCE [LARGE SCALE GENOMIC DNA]</scope>
    <source>
        <tissue evidence="1">Muscle</tissue>
    </source>
</reference>